<sequence length="586" mass="67872">MTFYEIFWDIYHLTQSSYLEHCKPCPFKRLVGIHLHLTCPDKGLELSESSTGLMSPLWHMGEHGASVTPDWSGAGTARLSPQGMRGAVTGKVGCGVSQSLPRSSHLGAVNLGDPQEARDGDSRHHLRGLLWLRMVIFYGKPTPPKKKAGNKAAKGKTPTVVDGLSTEEMSKEQELDREREERNYFQLERDKIHTFWEITKRQLEEKKADLRNRDREMEESEERHQVEIKVYKQKVKHLLYEHQNNISELKAEGVVATKLLQQEQNQQENELRRTMRTLKVDLKEQDLSNENLIRSLKLKHDEEMTKMRKDFERQVRDIEAKYEKKMQMLRQELDLRRKTEIHETEERKNSHINTLIKNHEKAFMEEMKRKEERLEKEMAEVQQQNKQLTEPLQKAKEELAKLKKQLENYEKDKVSLAGAKARLKVSEKEMKDLKWEHEVLEQNFIKVQAERDELYEKFTKAILEVQQKSGFKNLLLERKLNTLSDSLEKKEAQLNEVLSASRLDPVALSVVTRKLEDVLDSKNIAIKDLQYEVARVCKAHNDLLRTCEAKLSSFGVSVEELGFKPLESSIPGHTLGLGPAGLLTTP</sequence>
<evidence type="ECO:0000256" key="11">
    <source>
        <dbReference type="ARBA" id="ARBA00023273"/>
    </source>
</evidence>
<evidence type="ECO:0000313" key="16">
    <source>
        <dbReference type="EMBL" id="KPP70538.1"/>
    </source>
</evidence>
<dbReference type="GO" id="GO:0005874">
    <property type="term" value="C:microtubule"/>
    <property type="evidence" value="ECO:0007669"/>
    <property type="project" value="UniProtKB-KW"/>
</dbReference>
<dbReference type="GO" id="GO:0008017">
    <property type="term" value="F:microtubule binding"/>
    <property type="evidence" value="ECO:0007669"/>
    <property type="project" value="InterPro"/>
</dbReference>
<gene>
    <name evidence="16" type="ORF">Z043_110624</name>
</gene>
<comment type="caution">
    <text evidence="16">The sequence shown here is derived from an EMBL/GenBank/DDBJ whole genome shotgun (WGS) entry which is preliminary data.</text>
</comment>
<evidence type="ECO:0000256" key="5">
    <source>
        <dbReference type="ARBA" id="ARBA00022490"/>
    </source>
</evidence>
<keyword evidence="10" id="KW-0206">Cytoskeleton</keyword>
<feature type="non-terminal residue" evidence="16">
    <location>
        <position position="586"/>
    </location>
</feature>
<evidence type="ECO:0000256" key="1">
    <source>
        <dbReference type="ARBA" id="ARBA00004230"/>
    </source>
</evidence>
<dbReference type="GO" id="GO:0031267">
    <property type="term" value="F:small GTPase binding"/>
    <property type="evidence" value="ECO:0007669"/>
    <property type="project" value="InterPro"/>
</dbReference>
<evidence type="ECO:0000256" key="4">
    <source>
        <dbReference type="ARBA" id="ARBA00021301"/>
    </source>
</evidence>
<dbReference type="Proteomes" id="UP000034805">
    <property type="component" value="Unassembled WGS sequence"/>
</dbReference>
<evidence type="ECO:0000256" key="13">
    <source>
        <dbReference type="SAM" id="Coils"/>
    </source>
</evidence>
<evidence type="ECO:0000256" key="2">
    <source>
        <dbReference type="ARBA" id="ARBA00004245"/>
    </source>
</evidence>
<dbReference type="PANTHER" id="PTHR31543">
    <property type="entry name" value="DYNEIN REGULATORY COMPLEX SUBUNIT 4"/>
    <property type="match status" value="1"/>
</dbReference>
<keyword evidence="9" id="KW-0969">Cilium</keyword>
<feature type="compositionally biased region" description="Low complexity" evidence="14">
    <location>
        <begin position="150"/>
        <end position="159"/>
    </location>
</feature>
<evidence type="ECO:0000256" key="8">
    <source>
        <dbReference type="ARBA" id="ARBA00023054"/>
    </source>
</evidence>
<evidence type="ECO:0000313" key="17">
    <source>
        <dbReference type="Proteomes" id="UP000034805"/>
    </source>
</evidence>
<evidence type="ECO:0000256" key="7">
    <source>
        <dbReference type="ARBA" id="ARBA00022846"/>
    </source>
</evidence>
<dbReference type="InterPro" id="IPR025593">
    <property type="entry name" value="GAS8_dom"/>
</dbReference>
<dbReference type="AlphaFoldDB" id="A0A0P7UNJ3"/>
<comment type="similarity">
    <text evidence="3">Belongs to the DRC4 family.</text>
</comment>
<feature type="coiled-coil region" evidence="13">
    <location>
        <begin position="357"/>
        <end position="500"/>
    </location>
</feature>
<reference evidence="16 17" key="1">
    <citation type="submission" date="2015-08" db="EMBL/GenBank/DDBJ databases">
        <title>The genome of the Asian arowana (Scleropages formosus).</title>
        <authorList>
            <person name="Tan M.H."/>
            <person name="Gan H.M."/>
            <person name="Croft L.J."/>
            <person name="Austin C.M."/>
        </authorList>
    </citation>
    <scope>NUCLEOTIDE SEQUENCE [LARGE SCALE GENOMIC DNA]</scope>
    <source>
        <strain evidence="16">Aro1</strain>
    </source>
</reference>
<evidence type="ECO:0000259" key="15">
    <source>
        <dbReference type="Pfam" id="PF13851"/>
    </source>
</evidence>
<keyword evidence="11" id="KW-0966">Cell projection</keyword>
<name>A0A0P7UNJ3_SCLFO</name>
<dbReference type="PANTHER" id="PTHR31543:SF0">
    <property type="entry name" value="DYNEIN REGULATORY COMPLEX SUBUNIT 4"/>
    <property type="match status" value="1"/>
</dbReference>
<evidence type="ECO:0000256" key="10">
    <source>
        <dbReference type="ARBA" id="ARBA00023212"/>
    </source>
</evidence>
<feature type="region of interest" description="Disordered" evidence="14">
    <location>
        <begin position="142"/>
        <end position="177"/>
    </location>
</feature>
<evidence type="ECO:0000256" key="9">
    <source>
        <dbReference type="ARBA" id="ARBA00023069"/>
    </source>
</evidence>
<evidence type="ECO:0000256" key="12">
    <source>
        <dbReference type="ARBA" id="ARBA00031568"/>
    </source>
</evidence>
<keyword evidence="5" id="KW-0963">Cytoplasm</keyword>
<dbReference type="InterPro" id="IPR039308">
    <property type="entry name" value="GAS8"/>
</dbReference>
<keyword evidence="7" id="KW-0282">Flagellum</keyword>
<feature type="compositionally biased region" description="Basic and acidic residues" evidence="14">
    <location>
        <begin position="168"/>
        <end position="177"/>
    </location>
</feature>
<dbReference type="Pfam" id="PF13851">
    <property type="entry name" value="GAS"/>
    <property type="match status" value="1"/>
</dbReference>
<protein>
    <recommendedName>
        <fullName evidence="4">Dynein regulatory complex subunit 4</fullName>
    </recommendedName>
    <alternativeName>
        <fullName evidence="12">Growth arrest-specific protein 8</fullName>
    </alternativeName>
</protein>
<keyword evidence="8 13" id="KW-0175">Coiled coil</keyword>
<evidence type="ECO:0000256" key="14">
    <source>
        <dbReference type="SAM" id="MobiDB-lite"/>
    </source>
</evidence>
<dbReference type="GO" id="GO:0030317">
    <property type="term" value="P:flagellated sperm motility"/>
    <property type="evidence" value="ECO:0007669"/>
    <property type="project" value="TreeGrafter"/>
</dbReference>
<evidence type="ECO:0000256" key="3">
    <source>
        <dbReference type="ARBA" id="ARBA00009859"/>
    </source>
</evidence>
<proteinExistence type="inferred from homology"/>
<evidence type="ECO:0000256" key="6">
    <source>
        <dbReference type="ARBA" id="ARBA00022701"/>
    </source>
</evidence>
<keyword evidence="6" id="KW-0493">Microtubule</keyword>
<dbReference type="STRING" id="113540.ENSSFOP00015011981"/>
<dbReference type="EMBL" id="JARO02003415">
    <property type="protein sequence ID" value="KPP70538.1"/>
    <property type="molecule type" value="Genomic_DNA"/>
</dbReference>
<dbReference type="GO" id="GO:0031514">
    <property type="term" value="C:motile cilium"/>
    <property type="evidence" value="ECO:0007669"/>
    <property type="project" value="UniProtKB-SubCell"/>
</dbReference>
<feature type="domain" description="Growth arrest-specific protein 8" evidence="15">
    <location>
        <begin position="361"/>
        <end position="529"/>
    </location>
</feature>
<accession>A0A0P7UNJ3</accession>
<dbReference type="GO" id="GO:0005794">
    <property type="term" value="C:Golgi apparatus"/>
    <property type="evidence" value="ECO:0007669"/>
    <property type="project" value="TreeGrafter"/>
</dbReference>
<comment type="subcellular location">
    <subcellularLocation>
        <location evidence="1">Cell projection</location>
        <location evidence="1">Cilium</location>
        <location evidence="1">Flagellum</location>
    </subcellularLocation>
    <subcellularLocation>
        <location evidence="2">Cytoplasm</location>
        <location evidence="2">Cytoskeleton</location>
    </subcellularLocation>
</comment>
<organism evidence="16 17">
    <name type="scientific">Scleropages formosus</name>
    <name type="common">Asian bonytongue</name>
    <name type="synonym">Osteoglossum formosum</name>
    <dbReference type="NCBI Taxonomy" id="113540"/>
    <lineage>
        <taxon>Eukaryota</taxon>
        <taxon>Metazoa</taxon>
        <taxon>Chordata</taxon>
        <taxon>Craniata</taxon>
        <taxon>Vertebrata</taxon>
        <taxon>Euteleostomi</taxon>
        <taxon>Actinopterygii</taxon>
        <taxon>Neopterygii</taxon>
        <taxon>Teleostei</taxon>
        <taxon>Osteoglossocephala</taxon>
        <taxon>Osteoglossomorpha</taxon>
        <taxon>Osteoglossiformes</taxon>
        <taxon>Osteoglossidae</taxon>
        <taxon>Scleropages</taxon>
    </lineage>
</organism>